<dbReference type="Pfam" id="PF08327">
    <property type="entry name" value="AHSA1"/>
    <property type="match status" value="1"/>
</dbReference>
<organism evidence="3 4">
    <name type="scientific">Stackebrandtia nassauensis (strain DSM 44728 / CIP 108903 / NRRL B-16338 / NBRC 102104 / LLR-40K-21)</name>
    <dbReference type="NCBI Taxonomy" id="446470"/>
    <lineage>
        <taxon>Bacteria</taxon>
        <taxon>Bacillati</taxon>
        <taxon>Actinomycetota</taxon>
        <taxon>Actinomycetes</taxon>
        <taxon>Glycomycetales</taxon>
        <taxon>Glycomycetaceae</taxon>
        <taxon>Stackebrandtia</taxon>
    </lineage>
</organism>
<dbReference type="eggNOG" id="COG3832">
    <property type="taxonomic scope" value="Bacteria"/>
</dbReference>
<dbReference type="KEGG" id="sna:Snas_3543"/>
<sequence length="147" mass="16824">MDDARTIRVDQFLAHSPARVWRALTDPRLLGQWLMPNDFELSLGHRFTFTTNPIPSHDFDGRINCQVLDFESERMLRISWGGGKLDTTVTWKLEPEGRGTRLFVIHDGFDPDDPIQQLARRGMGSGWRSGVLRGLEKCLAELEHHGQ</sequence>
<proteinExistence type="inferred from homology"/>
<name>D3PWI3_STANL</name>
<dbReference type="HOGENOM" id="CLU_108923_9_1_11"/>
<dbReference type="Proteomes" id="UP000000844">
    <property type="component" value="Chromosome"/>
</dbReference>
<evidence type="ECO:0000259" key="2">
    <source>
        <dbReference type="Pfam" id="PF08327"/>
    </source>
</evidence>
<reference evidence="3 4" key="1">
    <citation type="journal article" date="2009" name="Stand. Genomic Sci.">
        <title>Complete genome sequence of Stackebrandtia nassauensis type strain (LLR-40K-21).</title>
        <authorList>
            <person name="Munk C."/>
            <person name="Lapidus A."/>
            <person name="Copeland A."/>
            <person name="Jando M."/>
            <person name="Mayilraj S."/>
            <person name="Glavina Del Rio T."/>
            <person name="Nolan M."/>
            <person name="Chen F."/>
            <person name="Lucas S."/>
            <person name="Tice H."/>
            <person name="Cheng J.F."/>
            <person name="Han C."/>
            <person name="Detter J.C."/>
            <person name="Bruce D."/>
            <person name="Goodwin L."/>
            <person name="Chain P."/>
            <person name="Pitluck S."/>
            <person name="Goker M."/>
            <person name="Ovchinikova G."/>
            <person name="Pati A."/>
            <person name="Ivanova N."/>
            <person name="Mavromatis K."/>
            <person name="Chen A."/>
            <person name="Palaniappan K."/>
            <person name="Land M."/>
            <person name="Hauser L."/>
            <person name="Chang Y.J."/>
            <person name="Jeffries C.D."/>
            <person name="Bristow J."/>
            <person name="Eisen J.A."/>
            <person name="Markowitz V."/>
            <person name="Hugenholtz P."/>
            <person name="Kyrpides N.C."/>
            <person name="Klenk H.P."/>
        </authorList>
    </citation>
    <scope>NUCLEOTIDE SEQUENCE [LARGE SCALE GENOMIC DNA]</scope>
    <source>
        <strain evidence="4">DSM 44728 / CIP 108903 / NRRL B-16338 / NBRC 102104 / LLR-40K-21</strain>
    </source>
</reference>
<gene>
    <name evidence="3" type="ordered locus">Snas_3543</name>
</gene>
<dbReference type="CDD" id="cd07814">
    <property type="entry name" value="SRPBCC_CalC_Aha1-like"/>
    <property type="match status" value="1"/>
</dbReference>
<keyword evidence="4" id="KW-1185">Reference proteome</keyword>
<dbReference type="EMBL" id="CP001778">
    <property type="protein sequence ID" value="ADD43205.1"/>
    <property type="molecule type" value="Genomic_DNA"/>
</dbReference>
<comment type="similarity">
    <text evidence="1">Belongs to the AHA1 family.</text>
</comment>
<dbReference type="STRING" id="446470.Snas_3543"/>
<dbReference type="OrthoDB" id="9803476at2"/>
<accession>D3PWI3</accession>
<dbReference type="InterPro" id="IPR013538">
    <property type="entry name" value="ASHA1/2-like_C"/>
</dbReference>
<dbReference type="RefSeq" id="WP_013018776.1">
    <property type="nucleotide sequence ID" value="NC_013947.1"/>
</dbReference>
<evidence type="ECO:0000256" key="1">
    <source>
        <dbReference type="ARBA" id="ARBA00006817"/>
    </source>
</evidence>
<dbReference type="InterPro" id="IPR023393">
    <property type="entry name" value="START-like_dom_sf"/>
</dbReference>
<dbReference type="SUPFAM" id="SSF55961">
    <property type="entry name" value="Bet v1-like"/>
    <property type="match status" value="1"/>
</dbReference>
<protein>
    <submittedName>
        <fullName evidence="3">Activator of Hsp90 ATPase 1 family protein</fullName>
    </submittedName>
</protein>
<evidence type="ECO:0000313" key="4">
    <source>
        <dbReference type="Proteomes" id="UP000000844"/>
    </source>
</evidence>
<feature type="domain" description="Activator of Hsp90 ATPase homologue 1/2-like C-terminal" evidence="2">
    <location>
        <begin position="15"/>
        <end position="139"/>
    </location>
</feature>
<dbReference type="AlphaFoldDB" id="D3PWI3"/>
<dbReference type="Gene3D" id="3.30.530.20">
    <property type="match status" value="1"/>
</dbReference>
<evidence type="ECO:0000313" key="3">
    <source>
        <dbReference type="EMBL" id="ADD43205.1"/>
    </source>
</evidence>